<dbReference type="Proteomes" id="UP000027936">
    <property type="component" value="Unassembled WGS sequence"/>
</dbReference>
<keyword evidence="1" id="KW-0533">Nickel</keyword>
<dbReference type="GO" id="GO:0016151">
    <property type="term" value="F:nickel cation binding"/>
    <property type="evidence" value="ECO:0007669"/>
    <property type="project" value="InterPro"/>
</dbReference>
<keyword evidence="2" id="KW-0479">Metal-binding</keyword>
<keyword evidence="3" id="KW-0862">Zinc</keyword>
<evidence type="ECO:0000256" key="3">
    <source>
        <dbReference type="ARBA" id="ARBA00022833"/>
    </source>
</evidence>
<organism evidence="4 5">
    <name type="scientific">Schinkia azotoformans MEV2011</name>
    <dbReference type="NCBI Taxonomy" id="1348973"/>
    <lineage>
        <taxon>Bacteria</taxon>
        <taxon>Bacillati</taxon>
        <taxon>Bacillota</taxon>
        <taxon>Bacilli</taxon>
        <taxon>Bacillales</taxon>
        <taxon>Bacillaceae</taxon>
        <taxon>Calidifontibacillus/Schinkia group</taxon>
        <taxon>Schinkia</taxon>
    </lineage>
</organism>
<dbReference type="GeneID" id="89470949"/>
<dbReference type="PANTHER" id="PTHR34535:SF3">
    <property type="entry name" value="HYDROGENASE MATURATION FACTOR HYPA"/>
    <property type="match status" value="1"/>
</dbReference>
<proteinExistence type="predicted"/>
<dbReference type="Gene3D" id="3.30.2320.80">
    <property type="match status" value="1"/>
</dbReference>
<dbReference type="Pfam" id="PF01155">
    <property type="entry name" value="HypA"/>
    <property type="match status" value="1"/>
</dbReference>
<dbReference type="PIRSF" id="PIRSF004761">
    <property type="entry name" value="Hydrgn_mat_HypA"/>
    <property type="match status" value="1"/>
</dbReference>
<dbReference type="EMBL" id="JJRY01000016">
    <property type="protein sequence ID" value="KEF37299.1"/>
    <property type="molecule type" value="Genomic_DNA"/>
</dbReference>
<reference evidence="4 5" key="1">
    <citation type="submission" date="2014-04" db="EMBL/GenBank/DDBJ databases">
        <title>Draft genome sequence of Bacillus azotoformans MEV2011, a (co-) denitrifying strain unable to grow in the presence of oxygen.</title>
        <authorList>
            <person name="Nielsen M."/>
            <person name="Schreiber L."/>
            <person name="Finster K."/>
            <person name="Schramm A."/>
        </authorList>
    </citation>
    <scope>NUCLEOTIDE SEQUENCE [LARGE SCALE GENOMIC DNA]</scope>
    <source>
        <strain evidence="4 5">MEV2011</strain>
    </source>
</reference>
<dbReference type="PANTHER" id="PTHR34535">
    <property type="entry name" value="HYDROGENASE MATURATION FACTOR HYPA"/>
    <property type="match status" value="1"/>
</dbReference>
<dbReference type="GO" id="GO:0008270">
    <property type="term" value="F:zinc ion binding"/>
    <property type="evidence" value="ECO:0007669"/>
    <property type="project" value="TreeGrafter"/>
</dbReference>
<evidence type="ECO:0000313" key="5">
    <source>
        <dbReference type="Proteomes" id="UP000027936"/>
    </source>
</evidence>
<protein>
    <submittedName>
        <fullName evidence="4">Hydrogenase-3 nickel incorporation protein HypA</fullName>
    </submittedName>
</protein>
<sequence>MHEMALMGDILNIVGTNAKNQSIRKVNKVHLIVGDLSNALPDALEMAFDIYKRQGIDFLNEYSQLVIHREEAKAICSLCQREYVPDQRIAVCPECHIPTGRLISGETFKVDSYEGE</sequence>
<name>A0A072NHX1_SCHAZ</name>
<evidence type="ECO:0000256" key="2">
    <source>
        <dbReference type="ARBA" id="ARBA00022723"/>
    </source>
</evidence>
<dbReference type="AlphaFoldDB" id="A0A072NHX1"/>
<gene>
    <name evidence="4" type="ORF">M670_03546</name>
</gene>
<dbReference type="PATRIC" id="fig|1348973.3.peg.3423"/>
<dbReference type="RefSeq" id="WP_003330157.1">
    <property type="nucleotide sequence ID" value="NZ_JJRY01000016.1"/>
</dbReference>
<comment type="caution">
    <text evidence="4">The sequence shown here is derived from an EMBL/GenBank/DDBJ whole genome shotgun (WGS) entry which is preliminary data.</text>
</comment>
<dbReference type="GO" id="GO:0051604">
    <property type="term" value="P:protein maturation"/>
    <property type="evidence" value="ECO:0007669"/>
    <property type="project" value="InterPro"/>
</dbReference>
<dbReference type="InterPro" id="IPR000688">
    <property type="entry name" value="HypA/HybF"/>
</dbReference>
<evidence type="ECO:0000256" key="1">
    <source>
        <dbReference type="ARBA" id="ARBA00022596"/>
    </source>
</evidence>
<dbReference type="OrthoDB" id="9800361at2"/>
<evidence type="ECO:0000313" key="4">
    <source>
        <dbReference type="EMBL" id="KEF37299.1"/>
    </source>
</evidence>
<accession>A0A072NHX1</accession>